<evidence type="ECO:0000256" key="1">
    <source>
        <dbReference type="SAM" id="Phobius"/>
    </source>
</evidence>
<feature type="transmembrane region" description="Helical" evidence="1">
    <location>
        <begin position="33"/>
        <end position="55"/>
    </location>
</feature>
<dbReference type="AlphaFoldDB" id="E3M3E9"/>
<dbReference type="HOGENOM" id="CLU_1714984_0_0_1"/>
<proteinExistence type="predicted"/>
<sequence length="153" mass="17897">MCLVYVSIIHYSIIVFQQGEIGKKLTYNMKQALYIYNVIILAMSLISGVIYFHIYRIMKKLTIIDNGTYLLYQFVPIHTILLIHSVANLVGELLRQYSELEYTFEISVLVYSIFVPNIPGVVSLSYIVSQKKIQTRIYKDRIVYVERDLFVNK</sequence>
<evidence type="ECO:0000313" key="2">
    <source>
        <dbReference type="EMBL" id="EFO90698.1"/>
    </source>
</evidence>
<feature type="transmembrane region" description="Helical" evidence="1">
    <location>
        <begin position="67"/>
        <end position="86"/>
    </location>
</feature>
<keyword evidence="3" id="KW-1185">Reference proteome</keyword>
<reference evidence="2" key="1">
    <citation type="submission" date="2007-07" db="EMBL/GenBank/DDBJ databases">
        <title>PCAP assembly of the Caenorhabditis remanei genome.</title>
        <authorList>
            <consortium name="The Caenorhabditis remanei Sequencing Consortium"/>
            <person name="Wilson R.K."/>
        </authorList>
    </citation>
    <scope>NUCLEOTIDE SEQUENCE [LARGE SCALE GENOMIC DNA]</scope>
    <source>
        <strain evidence="2">PB4641</strain>
    </source>
</reference>
<organism evidence="3">
    <name type="scientific">Caenorhabditis remanei</name>
    <name type="common">Caenorhabditis vulgaris</name>
    <dbReference type="NCBI Taxonomy" id="31234"/>
    <lineage>
        <taxon>Eukaryota</taxon>
        <taxon>Metazoa</taxon>
        <taxon>Ecdysozoa</taxon>
        <taxon>Nematoda</taxon>
        <taxon>Chromadorea</taxon>
        <taxon>Rhabditida</taxon>
        <taxon>Rhabditina</taxon>
        <taxon>Rhabditomorpha</taxon>
        <taxon>Rhabditoidea</taxon>
        <taxon>Rhabditidae</taxon>
        <taxon>Peloderinae</taxon>
        <taxon>Caenorhabditis</taxon>
    </lineage>
</organism>
<dbReference type="EMBL" id="DS268423">
    <property type="protein sequence ID" value="EFO90698.1"/>
    <property type="molecule type" value="Genomic_DNA"/>
</dbReference>
<name>E3M3E9_CAERE</name>
<feature type="transmembrane region" description="Helical" evidence="1">
    <location>
        <begin position="106"/>
        <end position="129"/>
    </location>
</feature>
<dbReference type="Proteomes" id="UP000008281">
    <property type="component" value="Unassembled WGS sequence"/>
</dbReference>
<keyword evidence="1" id="KW-1133">Transmembrane helix</keyword>
<keyword evidence="1" id="KW-0472">Membrane</keyword>
<gene>
    <name evidence="2" type="ORF">CRE_08275</name>
</gene>
<evidence type="ECO:0000313" key="3">
    <source>
        <dbReference type="Proteomes" id="UP000008281"/>
    </source>
</evidence>
<dbReference type="OrthoDB" id="5877717at2759"/>
<dbReference type="InParanoid" id="E3M3E9"/>
<protein>
    <submittedName>
        <fullName evidence="2">Uncharacterized protein</fullName>
    </submittedName>
</protein>
<accession>E3M3E9</accession>
<keyword evidence="1" id="KW-0812">Transmembrane</keyword>